<keyword evidence="4 8" id="KW-0554">One-carbon metabolism</keyword>
<dbReference type="PROSITE" id="PS51330">
    <property type="entry name" value="DHFR_2"/>
    <property type="match status" value="1"/>
</dbReference>
<evidence type="ECO:0000256" key="9">
    <source>
        <dbReference type="RuleBase" id="RU004474"/>
    </source>
</evidence>
<accession>A0ABR5VX26</accession>
<evidence type="ECO:0000259" key="10">
    <source>
        <dbReference type="PROSITE" id="PS51330"/>
    </source>
</evidence>
<dbReference type="PIRSF" id="PIRSF000194">
    <property type="entry name" value="DHFR"/>
    <property type="match status" value="1"/>
</dbReference>
<dbReference type="Pfam" id="PF00186">
    <property type="entry name" value="DHFR_1"/>
    <property type="match status" value="1"/>
</dbReference>
<name>A0ABR5VX26_9VIBR</name>
<feature type="domain" description="DHFR" evidence="10">
    <location>
        <begin position="1"/>
        <end position="155"/>
    </location>
</feature>
<dbReference type="PANTHER" id="PTHR48069">
    <property type="entry name" value="DIHYDROFOLATE REDUCTASE"/>
    <property type="match status" value="1"/>
</dbReference>
<keyword evidence="11" id="KW-0418">Kinase</keyword>
<dbReference type="Gene3D" id="3.40.430.10">
    <property type="entry name" value="Dihydrofolate Reductase, subunit A"/>
    <property type="match status" value="1"/>
</dbReference>
<comment type="similarity">
    <text evidence="2 8 9">Belongs to the dihydrofolate reductase family.</text>
</comment>
<evidence type="ECO:0000256" key="2">
    <source>
        <dbReference type="ARBA" id="ARBA00009539"/>
    </source>
</evidence>
<keyword evidence="5 8" id="KW-0521">NADP</keyword>
<organism evidence="11 12">
    <name type="scientific">Vibrio cidicii</name>
    <dbReference type="NCBI Taxonomy" id="1763883"/>
    <lineage>
        <taxon>Bacteria</taxon>
        <taxon>Pseudomonadati</taxon>
        <taxon>Pseudomonadota</taxon>
        <taxon>Gammaproteobacteria</taxon>
        <taxon>Vibrionales</taxon>
        <taxon>Vibrionaceae</taxon>
        <taxon>Vibrio</taxon>
    </lineage>
</organism>
<comment type="pathway">
    <text evidence="1 8">Cofactor biosynthesis; tetrahydrofolate biosynthesis; 5,6,7,8-tetrahydrofolate from 7,8-dihydrofolate: step 1/1.</text>
</comment>
<evidence type="ECO:0000313" key="12">
    <source>
        <dbReference type="Proteomes" id="UP000075609"/>
    </source>
</evidence>
<evidence type="ECO:0000256" key="8">
    <source>
        <dbReference type="PIRNR" id="PIRNR000194"/>
    </source>
</evidence>
<dbReference type="NCBIfam" id="NF008037">
    <property type="entry name" value="PRK10769.1"/>
    <property type="match status" value="1"/>
</dbReference>
<keyword evidence="12" id="KW-1185">Reference proteome</keyword>
<dbReference type="Proteomes" id="UP000075609">
    <property type="component" value="Unassembled WGS sequence"/>
</dbReference>
<dbReference type="SUPFAM" id="SSF53597">
    <property type="entry name" value="Dihydrofolate reductase-like"/>
    <property type="match status" value="1"/>
</dbReference>
<dbReference type="EMBL" id="LOBP01000195">
    <property type="protein sequence ID" value="KYN80890.1"/>
    <property type="molecule type" value="Genomic_DNA"/>
</dbReference>
<dbReference type="GO" id="GO:0016301">
    <property type="term" value="F:kinase activity"/>
    <property type="evidence" value="ECO:0007669"/>
    <property type="project" value="UniProtKB-KW"/>
</dbReference>
<keyword evidence="11" id="KW-0808">Transferase</keyword>
<evidence type="ECO:0000256" key="7">
    <source>
        <dbReference type="ARBA" id="ARBA00025067"/>
    </source>
</evidence>
<dbReference type="InterPro" id="IPR001796">
    <property type="entry name" value="DHFR_dom"/>
</dbReference>
<keyword evidence="6 8" id="KW-0560">Oxidoreductase</keyword>
<evidence type="ECO:0000256" key="1">
    <source>
        <dbReference type="ARBA" id="ARBA00004903"/>
    </source>
</evidence>
<dbReference type="CDD" id="cd00209">
    <property type="entry name" value="DHFR"/>
    <property type="match status" value="1"/>
</dbReference>
<evidence type="ECO:0000256" key="3">
    <source>
        <dbReference type="ARBA" id="ARBA00012856"/>
    </source>
</evidence>
<comment type="function">
    <text evidence="7 8">Key enzyme in folate metabolism. Catalyzes an essential reaction for de novo glycine and purine synthesis, and for DNA precursor synthesis.</text>
</comment>
<evidence type="ECO:0000256" key="4">
    <source>
        <dbReference type="ARBA" id="ARBA00022563"/>
    </source>
</evidence>
<evidence type="ECO:0000256" key="6">
    <source>
        <dbReference type="ARBA" id="ARBA00023002"/>
    </source>
</evidence>
<gene>
    <name evidence="11" type="ORF">ATY35_06940</name>
</gene>
<sequence length="156" mass="17555">MYLHESSSRVIGNENSMPWHLPADFAWFREHTLGKPVIMGRKTYESIGKPLPDRLNIVISRDTELKIAGVNVVSTIEDALKAAGDAEEVMVIGGGAIYEAFLPIAERLYLTFIEAEIAGDTRFPEWGSGWVVKAKKDHPQDARNNFDMHFVILERN</sequence>
<dbReference type="EC" id="1.5.1.3" evidence="3 8"/>
<protein>
    <recommendedName>
        <fullName evidence="3 8">Dihydrofolate reductase</fullName>
        <ecNumber evidence="3 8">1.5.1.3</ecNumber>
    </recommendedName>
</protein>
<dbReference type="PROSITE" id="PS00075">
    <property type="entry name" value="DHFR_1"/>
    <property type="match status" value="1"/>
</dbReference>
<dbReference type="InterPro" id="IPR012259">
    <property type="entry name" value="DHFR"/>
</dbReference>
<evidence type="ECO:0000256" key="5">
    <source>
        <dbReference type="ARBA" id="ARBA00022857"/>
    </source>
</evidence>
<reference evidence="11 12" key="1">
    <citation type="submission" date="2015-12" db="EMBL/GenBank/DDBJ databases">
        <authorList>
            <person name="Tarr C.L."/>
            <person name="Gladney L.M."/>
        </authorList>
    </citation>
    <scope>NUCLEOTIDE SEQUENCE [LARGE SCALE GENOMIC DNA]</scope>
    <source>
        <strain evidence="11 12">1048-83</strain>
    </source>
</reference>
<evidence type="ECO:0000313" key="11">
    <source>
        <dbReference type="EMBL" id="KYN80890.1"/>
    </source>
</evidence>
<proteinExistence type="inferred from homology"/>
<dbReference type="PANTHER" id="PTHR48069:SF3">
    <property type="entry name" value="DIHYDROFOLATE REDUCTASE"/>
    <property type="match status" value="1"/>
</dbReference>
<dbReference type="InterPro" id="IPR017925">
    <property type="entry name" value="DHFR_CS"/>
</dbReference>
<dbReference type="InterPro" id="IPR024072">
    <property type="entry name" value="DHFR-like_dom_sf"/>
</dbReference>
<comment type="catalytic activity">
    <reaction evidence="8">
        <text>(6S)-5,6,7,8-tetrahydrofolate + NADP(+) = 7,8-dihydrofolate + NADPH + H(+)</text>
        <dbReference type="Rhea" id="RHEA:15009"/>
        <dbReference type="ChEBI" id="CHEBI:15378"/>
        <dbReference type="ChEBI" id="CHEBI:57451"/>
        <dbReference type="ChEBI" id="CHEBI:57453"/>
        <dbReference type="ChEBI" id="CHEBI:57783"/>
        <dbReference type="ChEBI" id="CHEBI:58349"/>
        <dbReference type="EC" id="1.5.1.3"/>
    </reaction>
</comment>
<comment type="caution">
    <text evidence="11">The sequence shown here is derived from an EMBL/GenBank/DDBJ whole genome shotgun (WGS) entry which is preliminary data.</text>
</comment>
<dbReference type="PRINTS" id="PR00070">
    <property type="entry name" value="DHFR"/>
</dbReference>